<reference evidence="1 2" key="1">
    <citation type="journal article" date="2017" name="Nat. Commun.">
        <title>Genome assembly with in vitro proximity ligation data and whole-genome triplication in lettuce.</title>
        <authorList>
            <person name="Reyes-Chin-Wo S."/>
            <person name="Wang Z."/>
            <person name="Yang X."/>
            <person name="Kozik A."/>
            <person name="Arikit S."/>
            <person name="Song C."/>
            <person name="Xia L."/>
            <person name="Froenicke L."/>
            <person name="Lavelle D.O."/>
            <person name="Truco M.J."/>
            <person name="Xia R."/>
            <person name="Zhu S."/>
            <person name="Xu C."/>
            <person name="Xu H."/>
            <person name="Xu X."/>
            <person name="Cox K."/>
            <person name="Korf I."/>
            <person name="Meyers B.C."/>
            <person name="Michelmore R.W."/>
        </authorList>
    </citation>
    <scope>NUCLEOTIDE SEQUENCE [LARGE SCALE GENOMIC DNA]</scope>
    <source>
        <strain evidence="2">cv. Salinas</strain>
        <tissue evidence="1">Seedlings</tissue>
    </source>
</reference>
<dbReference type="Proteomes" id="UP000235145">
    <property type="component" value="Unassembled WGS sequence"/>
</dbReference>
<accession>A0A9R1US96</accession>
<evidence type="ECO:0000313" key="1">
    <source>
        <dbReference type="EMBL" id="KAJ0192033.1"/>
    </source>
</evidence>
<evidence type="ECO:0000313" key="2">
    <source>
        <dbReference type="Proteomes" id="UP000235145"/>
    </source>
</evidence>
<organism evidence="1 2">
    <name type="scientific">Lactuca sativa</name>
    <name type="common">Garden lettuce</name>
    <dbReference type="NCBI Taxonomy" id="4236"/>
    <lineage>
        <taxon>Eukaryota</taxon>
        <taxon>Viridiplantae</taxon>
        <taxon>Streptophyta</taxon>
        <taxon>Embryophyta</taxon>
        <taxon>Tracheophyta</taxon>
        <taxon>Spermatophyta</taxon>
        <taxon>Magnoliopsida</taxon>
        <taxon>eudicotyledons</taxon>
        <taxon>Gunneridae</taxon>
        <taxon>Pentapetalae</taxon>
        <taxon>asterids</taxon>
        <taxon>campanulids</taxon>
        <taxon>Asterales</taxon>
        <taxon>Asteraceae</taxon>
        <taxon>Cichorioideae</taxon>
        <taxon>Cichorieae</taxon>
        <taxon>Lactucinae</taxon>
        <taxon>Lactuca</taxon>
    </lineage>
</organism>
<gene>
    <name evidence="1" type="ORF">LSAT_V11C800405070</name>
</gene>
<dbReference type="PANTHER" id="PTHR47718:SF12">
    <property type="entry name" value="PROTEIN FAR1-RELATED SEQUENCE"/>
    <property type="match status" value="1"/>
</dbReference>
<protein>
    <recommendedName>
        <fullName evidence="3">Protein FAR1-RELATED SEQUENCE</fullName>
    </recommendedName>
</protein>
<dbReference type="AlphaFoldDB" id="A0A9R1US96"/>
<evidence type="ECO:0008006" key="3">
    <source>
        <dbReference type="Google" id="ProtNLM"/>
    </source>
</evidence>
<dbReference type="EMBL" id="NBSK02000008">
    <property type="protein sequence ID" value="KAJ0192033.1"/>
    <property type="molecule type" value="Genomic_DNA"/>
</dbReference>
<dbReference type="PANTHER" id="PTHR47718">
    <property type="entry name" value="OS01G0519700 PROTEIN"/>
    <property type="match status" value="1"/>
</dbReference>
<sequence>MINEIVYSKVIGDLFKNKDFKKRFNKLVWNMHIKPDEFEKNDTRVFGLMKTNSSSESMNPFFNTYSQSENLPLHFMMSYDNAFQKQRNTQKELDHETKNALYKFISPRPIAKHAAKVYTSTLFYEVQKEIYKGSWYCHYKHVGT</sequence>
<proteinExistence type="predicted"/>
<keyword evidence="2" id="KW-1185">Reference proteome</keyword>
<name>A0A9R1US96_LACSA</name>
<comment type="caution">
    <text evidence="1">The sequence shown here is derived from an EMBL/GenBank/DDBJ whole genome shotgun (WGS) entry which is preliminary data.</text>
</comment>